<reference evidence="2 3" key="1">
    <citation type="submission" date="2021-06" db="EMBL/GenBank/DDBJ databases">
        <title>Chromosome-level genome assembly of the red-tail catfish (Hemibagrus wyckioides).</title>
        <authorList>
            <person name="Shao F."/>
        </authorList>
    </citation>
    <scope>NUCLEOTIDE SEQUENCE [LARGE SCALE GENOMIC DNA]</scope>
    <source>
        <strain evidence="2">EC202008001</strain>
        <tissue evidence="2">Blood</tissue>
    </source>
</reference>
<sequence length="102" mass="10605">MVARCGPAHISLSQPPSLLAAWQAYVSKVAAGEQTVGTAGQPRSIPCSPSRGAAINPSLREPPRLPSLSPQPTHLLPNNPRKQFHLDSGGGPLSPAPSIFPN</sequence>
<name>A0A9D3NKB7_9TELE</name>
<evidence type="ECO:0000256" key="1">
    <source>
        <dbReference type="SAM" id="MobiDB-lite"/>
    </source>
</evidence>
<protein>
    <submittedName>
        <fullName evidence="2">Uncharacterized protein</fullName>
    </submittedName>
</protein>
<dbReference type="Proteomes" id="UP000824219">
    <property type="component" value="Linkage Group LG15"/>
</dbReference>
<keyword evidence="3" id="KW-1185">Reference proteome</keyword>
<feature type="region of interest" description="Disordered" evidence="1">
    <location>
        <begin position="37"/>
        <end position="102"/>
    </location>
</feature>
<dbReference type="EMBL" id="JAHKSW010000015">
    <property type="protein sequence ID" value="KAG7323665.1"/>
    <property type="molecule type" value="Genomic_DNA"/>
</dbReference>
<evidence type="ECO:0000313" key="3">
    <source>
        <dbReference type="Proteomes" id="UP000824219"/>
    </source>
</evidence>
<organism evidence="2 3">
    <name type="scientific">Hemibagrus wyckioides</name>
    <dbReference type="NCBI Taxonomy" id="337641"/>
    <lineage>
        <taxon>Eukaryota</taxon>
        <taxon>Metazoa</taxon>
        <taxon>Chordata</taxon>
        <taxon>Craniata</taxon>
        <taxon>Vertebrata</taxon>
        <taxon>Euteleostomi</taxon>
        <taxon>Actinopterygii</taxon>
        <taxon>Neopterygii</taxon>
        <taxon>Teleostei</taxon>
        <taxon>Ostariophysi</taxon>
        <taxon>Siluriformes</taxon>
        <taxon>Bagridae</taxon>
        <taxon>Hemibagrus</taxon>
    </lineage>
</organism>
<evidence type="ECO:0000313" key="2">
    <source>
        <dbReference type="EMBL" id="KAG7323665.1"/>
    </source>
</evidence>
<accession>A0A9D3NKB7</accession>
<dbReference type="AlphaFoldDB" id="A0A9D3NKB7"/>
<comment type="caution">
    <text evidence="2">The sequence shown here is derived from an EMBL/GenBank/DDBJ whole genome shotgun (WGS) entry which is preliminary data.</text>
</comment>
<gene>
    <name evidence="2" type="ORF">KOW79_013367</name>
</gene>
<proteinExistence type="predicted"/>